<evidence type="ECO:0000313" key="3">
    <source>
        <dbReference type="Proteomes" id="UP000230431"/>
    </source>
</evidence>
<protein>
    <submittedName>
        <fullName evidence="2">Uncharacterized protein</fullName>
    </submittedName>
</protein>
<keyword evidence="1" id="KW-0812">Transmembrane</keyword>
<keyword evidence="1" id="KW-0472">Membrane</keyword>
<name>A0A2H0RI60_9BACT</name>
<feature type="transmembrane region" description="Helical" evidence="1">
    <location>
        <begin position="35"/>
        <end position="56"/>
    </location>
</feature>
<dbReference type="AlphaFoldDB" id="A0A2H0RI60"/>
<reference evidence="2 3" key="1">
    <citation type="submission" date="2017-09" db="EMBL/GenBank/DDBJ databases">
        <title>Depth-based differentiation of microbial function through sediment-hosted aquifers and enrichment of novel symbionts in the deep terrestrial subsurface.</title>
        <authorList>
            <person name="Probst A.J."/>
            <person name="Ladd B."/>
            <person name="Jarett J.K."/>
            <person name="Geller-Mcgrath D.E."/>
            <person name="Sieber C.M."/>
            <person name="Emerson J.B."/>
            <person name="Anantharaman K."/>
            <person name="Thomas B.C."/>
            <person name="Malmstrom R."/>
            <person name="Stieglmeier M."/>
            <person name="Klingl A."/>
            <person name="Woyke T."/>
            <person name="Ryan C.M."/>
            <person name="Banfield J.F."/>
        </authorList>
    </citation>
    <scope>NUCLEOTIDE SEQUENCE [LARGE SCALE GENOMIC DNA]</scope>
    <source>
        <strain evidence="2">CG10_big_fil_rev_8_21_14_0_10_49_38</strain>
    </source>
</reference>
<evidence type="ECO:0000313" key="2">
    <source>
        <dbReference type="EMBL" id="PIR46120.1"/>
    </source>
</evidence>
<organism evidence="2 3">
    <name type="scientific">Candidatus Vogelbacteria bacterium CG10_big_fil_rev_8_21_14_0_10_49_38</name>
    <dbReference type="NCBI Taxonomy" id="1975043"/>
    <lineage>
        <taxon>Bacteria</taxon>
        <taxon>Candidatus Vogeliibacteriota</taxon>
    </lineage>
</organism>
<evidence type="ECO:0000256" key="1">
    <source>
        <dbReference type="SAM" id="Phobius"/>
    </source>
</evidence>
<comment type="caution">
    <text evidence="2">The sequence shown here is derived from an EMBL/GenBank/DDBJ whole genome shotgun (WGS) entry which is preliminary data.</text>
</comment>
<dbReference type="Proteomes" id="UP000230431">
    <property type="component" value="Unassembled WGS sequence"/>
</dbReference>
<keyword evidence="1" id="KW-1133">Transmembrane helix</keyword>
<dbReference type="EMBL" id="PCYK01000012">
    <property type="protein sequence ID" value="PIR46120.1"/>
    <property type="molecule type" value="Genomic_DNA"/>
</dbReference>
<gene>
    <name evidence="2" type="ORF">COV08_01740</name>
</gene>
<proteinExistence type="predicted"/>
<accession>A0A2H0RI60</accession>
<sequence>MRHIIWRNRASAILGLFVVIVPFTGLPQELQDSLVVLLGALIVIFGFYRGSGNYALVEDEIKTETTEVVSLPEKKEVEVATETKVKRRRYWGREAKPTADSVESQNTETLSQ</sequence>